<dbReference type="EMBL" id="JANPWB010000001">
    <property type="protein sequence ID" value="KAJ1214450.1"/>
    <property type="molecule type" value="Genomic_DNA"/>
</dbReference>
<gene>
    <name evidence="2" type="ORF">NDU88_002069</name>
</gene>
<feature type="region of interest" description="Disordered" evidence="1">
    <location>
        <begin position="1"/>
        <end position="100"/>
    </location>
</feature>
<dbReference type="Proteomes" id="UP001066276">
    <property type="component" value="Chromosome 1_1"/>
</dbReference>
<proteinExistence type="predicted"/>
<organism evidence="2 3">
    <name type="scientific">Pleurodeles waltl</name>
    <name type="common">Iberian ribbed newt</name>
    <dbReference type="NCBI Taxonomy" id="8319"/>
    <lineage>
        <taxon>Eukaryota</taxon>
        <taxon>Metazoa</taxon>
        <taxon>Chordata</taxon>
        <taxon>Craniata</taxon>
        <taxon>Vertebrata</taxon>
        <taxon>Euteleostomi</taxon>
        <taxon>Amphibia</taxon>
        <taxon>Batrachia</taxon>
        <taxon>Caudata</taxon>
        <taxon>Salamandroidea</taxon>
        <taxon>Salamandridae</taxon>
        <taxon>Pleurodelinae</taxon>
        <taxon>Pleurodeles</taxon>
    </lineage>
</organism>
<protein>
    <submittedName>
        <fullName evidence="2">Uncharacterized protein</fullName>
    </submittedName>
</protein>
<dbReference type="AlphaFoldDB" id="A0AAV7WNU2"/>
<evidence type="ECO:0000313" key="3">
    <source>
        <dbReference type="Proteomes" id="UP001066276"/>
    </source>
</evidence>
<comment type="caution">
    <text evidence="2">The sequence shown here is derived from an EMBL/GenBank/DDBJ whole genome shotgun (WGS) entry which is preliminary data.</text>
</comment>
<evidence type="ECO:0000313" key="2">
    <source>
        <dbReference type="EMBL" id="KAJ1214450.1"/>
    </source>
</evidence>
<name>A0AAV7WNU2_PLEWA</name>
<sequence>MSPAPNGYSPSTSLPTAPSGPSIGADQHTDRCPSDPGRATSPGEGGSGRHQSPMPPPPFPSGYFTRRAAPRQRRPGLASACPFGRPASKSPPGIRAAQTPGSPQLLFAYFGAPSQLDGGPATSPMGLRMAWTAADDGEVRSTLRVRPPS</sequence>
<reference evidence="2" key="1">
    <citation type="journal article" date="2022" name="bioRxiv">
        <title>Sequencing and chromosome-scale assembly of the giantPleurodeles waltlgenome.</title>
        <authorList>
            <person name="Brown T."/>
            <person name="Elewa A."/>
            <person name="Iarovenko S."/>
            <person name="Subramanian E."/>
            <person name="Araus A.J."/>
            <person name="Petzold A."/>
            <person name="Susuki M."/>
            <person name="Suzuki K.-i.T."/>
            <person name="Hayashi T."/>
            <person name="Toyoda A."/>
            <person name="Oliveira C."/>
            <person name="Osipova E."/>
            <person name="Leigh N.D."/>
            <person name="Simon A."/>
            <person name="Yun M.H."/>
        </authorList>
    </citation>
    <scope>NUCLEOTIDE SEQUENCE</scope>
    <source>
        <strain evidence="2">20211129_DDA</strain>
        <tissue evidence="2">Liver</tissue>
    </source>
</reference>
<keyword evidence="3" id="KW-1185">Reference proteome</keyword>
<evidence type="ECO:0000256" key="1">
    <source>
        <dbReference type="SAM" id="MobiDB-lite"/>
    </source>
</evidence>
<accession>A0AAV7WNU2</accession>